<feature type="region of interest" description="Disordered" evidence="1">
    <location>
        <begin position="79"/>
        <end position="102"/>
    </location>
</feature>
<dbReference type="InterPro" id="IPR013783">
    <property type="entry name" value="Ig-like_fold"/>
</dbReference>
<evidence type="ECO:0000313" key="4">
    <source>
        <dbReference type="RefSeq" id="XP_022244768.1"/>
    </source>
</evidence>
<dbReference type="InterPro" id="IPR007110">
    <property type="entry name" value="Ig-like_dom"/>
</dbReference>
<dbReference type="SMART" id="SM00408">
    <property type="entry name" value="IGc2"/>
    <property type="match status" value="1"/>
</dbReference>
<proteinExistence type="predicted"/>
<accession>A0ABM1SMB2</accession>
<dbReference type="InterPro" id="IPR037448">
    <property type="entry name" value="Zig-8"/>
</dbReference>
<evidence type="ECO:0000256" key="1">
    <source>
        <dbReference type="SAM" id="MobiDB-lite"/>
    </source>
</evidence>
<dbReference type="PROSITE" id="PS50835">
    <property type="entry name" value="IG_LIKE"/>
    <property type="match status" value="1"/>
</dbReference>
<dbReference type="CDD" id="cd00096">
    <property type="entry name" value="Ig"/>
    <property type="match status" value="1"/>
</dbReference>
<dbReference type="InterPro" id="IPR003598">
    <property type="entry name" value="Ig_sub2"/>
</dbReference>
<dbReference type="SMART" id="SM00409">
    <property type="entry name" value="IG"/>
    <property type="match status" value="1"/>
</dbReference>
<reference evidence="4" key="1">
    <citation type="submission" date="2025-08" db="UniProtKB">
        <authorList>
            <consortium name="RefSeq"/>
        </authorList>
    </citation>
    <scope>IDENTIFICATION</scope>
    <source>
        <tissue evidence="4">Muscle</tissue>
    </source>
</reference>
<dbReference type="Gene3D" id="2.60.40.10">
    <property type="entry name" value="Immunoglobulins"/>
    <property type="match status" value="1"/>
</dbReference>
<dbReference type="RefSeq" id="XP_022244768.1">
    <property type="nucleotide sequence ID" value="XM_022389060.1"/>
</dbReference>
<organism evidence="3 4">
    <name type="scientific">Limulus polyphemus</name>
    <name type="common">Atlantic horseshoe crab</name>
    <dbReference type="NCBI Taxonomy" id="6850"/>
    <lineage>
        <taxon>Eukaryota</taxon>
        <taxon>Metazoa</taxon>
        <taxon>Ecdysozoa</taxon>
        <taxon>Arthropoda</taxon>
        <taxon>Chelicerata</taxon>
        <taxon>Merostomata</taxon>
        <taxon>Xiphosura</taxon>
        <taxon>Limulidae</taxon>
        <taxon>Limulus</taxon>
    </lineage>
</organism>
<sequence>MKYQSFRGWDQIFPLNERVKYVSKAIIKEGSIQYIKSGSTINLTCIVLENPVPPDYVFWYHNGHVINYDTREGIEVKTEKSPRTTSTLRIGKARPEDSGNYSCVPSNADPAEIGVHVLNGENPAAMQHGKHTSSGTRFSTSTTLVTGVLCSVFLLVNR</sequence>
<evidence type="ECO:0000313" key="3">
    <source>
        <dbReference type="Proteomes" id="UP000694941"/>
    </source>
</evidence>
<feature type="domain" description="Ig-like" evidence="2">
    <location>
        <begin position="14"/>
        <end position="114"/>
    </location>
</feature>
<dbReference type="GeneID" id="106461958"/>
<dbReference type="SUPFAM" id="SSF48726">
    <property type="entry name" value="Immunoglobulin"/>
    <property type="match status" value="1"/>
</dbReference>
<gene>
    <name evidence="4" type="primary">LOC106461958</name>
</gene>
<protein>
    <submittedName>
        <fullName evidence="4">Uncharacterized protein LOC106461958</fullName>
    </submittedName>
</protein>
<dbReference type="Pfam" id="PF13927">
    <property type="entry name" value="Ig_3"/>
    <property type="match status" value="1"/>
</dbReference>
<dbReference type="InterPro" id="IPR003599">
    <property type="entry name" value="Ig_sub"/>
</dbReference>
<name>A0ABM1SMB2_LIMPO</name>
<evidence type="ECO:0000259" key="2">
    <source>
        <dbReference type="PROSITE" id="PS50835"/>
    </source>
</evidence>
<dbReference type="PANTHER" id="PTHR23279">
    <property type="entry name" value="DEFECTIVE PROBOSCIS EXTENSION RESPONSE DPR -RELATED"/>
    <property type="match status" value="1"/>
</dbReference>
<dbReference type="InterPro" id="IPR036179">
    <property type="entry name" value="Ig-like_dom_sf"/>
</dbReference>
<dbReference type="PANTHER" id="PTHR23279:SF36">
    <property type="entry name" value="DEFECTIVE PROBOSCIS EXTENSION RESPONSE 9, ISOFORM A"/>
    <property type="match status" value="1"/>
</dbReference>
<dbReference type="Proteomes" id="UP000694941">
    <property type="component" value="Unplaced"/>
</dbReference>
<keyword evidence="3" id="KW-1185">Reference proteome</keyword>